<dbReference type="AlphaFoldDB" id="A0ABD3DUE2"/>
<comment type="caution">
    <text evidence="10">The sequence shown here is derived from an EMBL/GenBank/DDBJ whole genome shotgun (WGS) entry which is preliminary data.</text>
</comment>
<dbReference type="InterPro" id="IPR005333">
    <property type="entry name" value="Transcription_factor_TCP"/>
</dbReference>
<dbReference type="PROSITE" id="PS51369">
    <property type="entry name" value="TCP"/>
    <property type="match status" value="1"/>
</dbReference>
<evidence type="ECO:0000313" key="11">
    <source>
        <dbReference type="Proteomes" id="UP001632038"/>
    </source>
</evidence>
<dbReference type="Pfam" id="PF03634">
    <property type="entry name" value="TCP"/>
    <property type="match status" value="1"/>
</dbReference>
<dbReference type="PANTHER" id="PTHR31072">
    <property type="entry name" value="TRANSCRIPTION FACTOR TCP4-RELATED"/>
    <property type="match status" value="1"/>
</dbReference>
<name>A0ABD3DUE2_9LAMI</name>
<evidence type="ECO:0000259" key="9">
    <source>
        <dbReference type="PROSITE" id="PS51370"/>
    </source>
</evidence>
<evidence type="ECO:0000313" key="10">
    <source>
        <dbReference type="EMBL" id="KAL3644629.1"/>
    </source>
</evidence>
<dbReference type="GO" id="GO:0003677">
    <property type="term" value="F:DNA binding"/>
    <property type="evidence" value="ECO:0007669"/>
    <property type="project" value="UniProtKB-KW"/>
</dbReference>
<reference evidence="11" key="1">
    <citation type="journal article" date="2024" name="IScience">
        <title>Strigolactones Initiate the Formation of Haustorium-like Structures in Castilleja.</title>
        <authorList>
            <person name="Buerger M."/>
            <person name="Peterson D."/>
            <person name="Chory J."/>
        </authorList>
    </citation>
    <scope>NUCLEOTIDE SEQUENCE [LARGE SCALE GENOMIC DNA]</scope>
</reference>
<accession>A0ABD3DUE2</accession>
<evidence type="ECO:0000256" key="2">
    <source>
        <dbReference type="ARBA" id="ARBA00022473"/>
    </source>
</evidence>
<evidence type="ECO:0000256" key="5">
    <source>
        <dbReference type="ARBA" id="ARBA00023163"/>
    </source>
</evidence>
<dbReference type="PANTHER" id="PTHR31072:SF227">
    <property type="entry name" value="TRANSCRIPTION FACTOR TCP12-LIKE"/>
    <property type="match status" value="1"/>
</dbReference>
<dbReference type="GO" id="GO:0005634">
    <property type="term" value="C:nucleus"/>
    <property type="evidence" value="ECO:0007669"/>
    <property type="project" value="UniProtKB-SubCell"/>
</dbReference>
<dbReference type="InterPro" id="IPR017888">
    <property type="entry name" value="CYC/TB1_R_domain"/>
</dbReference>
<protein>
    <submittedName>
        <fullName evidence="10">Uncharacterized protein</fullName>
    </submittedName>
</protein>
<proteinExistence type="predicted"/>
<feature type="compositionally biased region" description="Basic residues" evidence="7">
    <location>
        <begin position="82"/>
        <end position="93"/>
    </location>
</feature>
<organism evidence="10 11">
    <name type="scientific">Castilleja foliolosa</name>
    <dbReference type="NCBI Taxonomy" id="1961234"/>
    <lineage>
        <taxon>Eukaryota</taxon>
        <taxon>Viridiplantae</taxon>
        <taxon>Streptophyta</taxon>
        <taxon>Embryophyta</taxon>
        <taxon>Tracheophyta</taxon>
        <taxon>Spermatophyta</taxon>
        <taxon>Magnoliopsida</taxon>
        <taxon>eudicotyledons</taxon>
        <taxon>Gunneridae</taxon>
        <taxon>Pentapetalae</taxon>
        <taxon>asterids</taxon>
        <taxon>lamiids</taxon>
        <taxon>Lamiales</taxon>
        <taxon>Orobanchaceae</taxon>
        <taxon>Pedicularideae</taxon>
        <taxon>Castillejinae</taxon>
        <taxon>Castilleja</taxon>
    </lineage>
</organism>
<evidence type="ECO:0000259" key="8">
    <source>
        <dbReference type="PROSITE" id="PS51369"/>
    </source>
</evidence>
<comment type="subcellular location">
    <subcellularLocation>
        <location evidence="1">Nucleus</location>
    </subcellularLocation>
</comment>
<sequence length="351" mass="39591">MFSSSNNIHNNCYNPFDDDHHQNPNPPFLLPFPSPFFNVDHQISPINQNLLQTEQNNEENQPTVAKPGLSIRRQPRNLGPVPRRRAGKKDRHSKICTAQGIRDRRMRLSLQIARKFFDLQDALGYDKASKTIGWLFDKSKKAIKELTKAHPQYCDDVSNSCNDNEKKSESFVVSDCEVVSGILMDDDVNPRPNSKSESRERARARAKCRTMEKMMVKVLENGNNGIGRLGFSNCQMFDQGSSRDNDNNNQERVSLYGNLCNSLEQQFGDVGTIEKFLENSSSIMSCPNYSGYNYQRSVSEYVDPNNNFVGSFGNWDVLNSTIERTNSGAYSVASNQVSLGENPSSIYTATP</sequence>
<keyword evidence="5" id="KW-0804">Transcription</keyword>
<feature type="region of interest" description="Disordered" evidence="7">
    <location>
        <begin position="55"/>
        <end position="93"/>
    </location>
</feature>
<evidence type="ECO:0000256" key="3">
    <source>
        <dbReference type="ARBA" id="ARBA00023015"/>
    </source>
</evidence>
<keyword evidence="3" id="KW-0805">Transcription regulation</keyword>
<keyword evidence="11" id="KW-1185">Reference proteome</keyword>
<dbReference type="EMBL" id="JAVIJP010000013">
    <property type="protein sequence ID" value="KAL3644629.1"/>
    <property type="molecule type" value="Genomic_DNA"/>
</dbReference>
<evidence type="ECO:0000256" key="1">
    <source>
        <dbReference type="ARBA" id="ARBA00004123"/>
    </source>
</evidence>
<evidence type="ECO:0000256" key="7">
    <source>
        <dbReference type="SAM" id="MobiDB-lite"/>
    </source>
</evidence>
<evidence type="ECO:0000256" key="4">
    <source>
        <dbReference type="ARBA" id="ARBA00023125"/>
    </source>
</evidence>
<gene>
    <name evidence="10" type="ORF">CASFOL_009809</name>
</gene>
<dbReference type="PROSITE" id="PS51370">
    <property type="entry name" value="R"/>
    <property type="match status" value="1"/>
</dbReference>
<keyword evidence="6" id="KW-0539">Nucleus</keyword>
<feature type="domain" description="R" evidence="9">
    <location>
        <begin position="196"/>
        <end position="213"/>
    </location>
</feature>
<evidence type="ECO:0000256" key="6">
    <source>
        <dbReference type="ARBA" id="ARBA00023242"/>
    </source>
</evidence>
<feature type="domain" description="TCP" evidence="8">
    <location>
        <begin position="88"/>
        <end position="146"/>
    </location>
</feature>
<dbReference type="Proteomes" id="UP001632038">
    <property type="component" value="Unassembled WGS sequence"/>
</dbReference>
<keyword evidence="4" id="KW-0238">DNA-binding</keyword>
<keyword evidence="2" id="KW-0217">Developmental protein</keyword>
<dbReference type="InterPro" id="IPR017887">
    <property type="entry name" value="TF_TCP_subgr"/>
</dbReference>